<accession>A0A9D5M457</accession>
<proteinExistence type="predicted"/>
<dbReference type="Pfam" id="PF12959">
    <property type="entry name" value="DUF3848"/>
    <property type="match status" value="1"/>
</dbReference>
<feature type="coiled-coil region" evidence="1">
    <location>
        <begin position="86"/>
        <end position="113"/>
    </location>
</feature>
<feature type="domain" description="DUF3848" evidence="2">
    <location>
        <begin position="10"/>
        <end position="97"/>
    </location>
</feature>
<organism evidence="3 4">
    <name type="scientific">Ructibacterium gallinarum</name>
    <dbReference type="NCBI Taxonomy" id="2779355"/>
    <lineage>
        <taxon>Bacteria</taxon>
        <taxon>Bacillati</taxon>
        <taxon>Bacillota</taxon>
        <taxon>Clostridia</taxon>
        <taxon>Eubacteriales</taxon>
        <taxon>Oscillospiraceae</taxon>
        <taxon>Ructibacterium</taxon>
    </lineage>
</organism>
<dbReference type="AlphaFoldDB" id="A0A9D5M457"/>
<evidence type="ECO:0000313" key="4">
    <source>
        <dbReference type="Proteomes" id="UP000806542"/>
    </source>
</evidence>
<evidence type="ECO:0000256" key="1">
    <source>
        <dbReference type="SAM" id="Coils"/>
    </source>
</evidence>
<evidence type="ECO:0000259" key="2">
    <source>
        <dbReference type="Pfam" id="PF12959"/>
    </source>
</evidence>
<dbReference type="EMBL" id="JADCKB010000039">
    <property type="protein sequence ID" value="MBE5041183.1"/>
    <property type="molecule type" value="Genomic_DNA"/>
</dbReference>
<dbReference type="RefSeq" id="WP_226393717.1">
    <property type="nucleotide sequence ID" value="NZ_JADCKB010000039.1"/>
</dbReference>
<protein>
    <submittedName>
        <fullName evidence="3">DUF3848 domain-containing protein</fullName>
    </submittedName>
</protein>
<keyword evidence="1" id="KW-0175">Coiled coil</keyword>
<comment type="caution">
    <text evidence="3">The sequence shown here is derived from an EMBL/GenBank/DDBJ whole genome shotgun (WGS) entry which is preliminary data.</text>
</comment>
<dbReference type="InterPro" id="IPR024380">
    <property type="entry name" value="DUF3848"/>
</dbReference>
<sequence>MEQKDTIKDLLYEKMSNEQNDFIENLKHLPPEKIIQSAYEKVMRDDILMLFEDDFLDDKQIKALLRLERPLSACYDEWLKNDYTYMDMLRDTVDDFSENLARSQEQAKKKKRSEPER</sequence>
<name>A0A9D5M457_9FIRM</name>
<gene>
    <name evidence="3" type="ORF">INF28_12045</name>
</gene>
<evidence type="ECO:0000313" key="3">
    <source>
        <dbReference type="EMBL" id="MBE5041183.1"/>
    </source>
</evidence>
<reference evidence="3" key="1">
    <citation type="submission" date="2020-10" db="EMBL/GenBank/DDBJ databases">
        <title>ChiBAC.</title>
        <authorList>
            <person name="Zenner C."/>
            <person name="Hitch T.C.A."/>
            <person name="Clavel T."/>
        </authorList>
    </citation>
    <scope>NUCLEOTIDE SEQUENCE</scope>
    <source>
        <strain evidence="3">DSM 107454</strain>
    </source>
</reference>
<keyword evidence="4" id="KW-1185">Reference proteome</keyword>
<dbReference type="Proteomes" id="UP000806542">
    <property type="component" value="Unassembled WGS sequence"/>
</dbReference>